<reference evidence="2 3" key="1">
    <citation type="submission" date="2017-01" db="EMBL/GenBank/DDBJ databases">
        <title>Complete Genome Sequence of Dolosigranulum pigrum isolated from a Patient with interstitial lung disease.</title>
        <authorList>
            <person name="Mukhopadhyay R."/>
            <person name="Joaquin J."/>
            <person name="Hogue R."/>
            <person name="Fitzgerald S."/>
            <person name="Jospin G."/>
            <person name="Eisen J.A."/>
            <person name="Chaturvedi V."/>
        </authorList>
    </citation>
    <scope>NUCLEOTIDE SEQUENCE [LARGE SCALE GENOMIC DNA]</scope>
    <source>
        <strain evidence="2 3">15S00348</strain>
    </source>
</reference>
<feature type="transmembrane region" description="Helical" evidence="1">
    <location>
        <begin position="140"/>
        <end position="160"/>
    </location>
</feature>
<dbReference type="Proteomes" id="UP000190409">
    <property type="component" value="Unassembled WGS sequence"/>
</dbReference>
<keyword evidence="1" id="KW-0812">Transmembrane</keyword>
<evidence type="ECO:0000256" key="1">
    <source>
        <dbReference type="SAM" id="Phobius"/>
    </source>
</evidence>
<dbReference type="EMBL" id="MUYF01000003">
    <property type="protein sequence ID" value="OOL81175.1"/>
    <property type="molecule type" value="Genomic_DNA"/>
</dbReference>
<accession>A0A1S8KNX9</accession>
<evidence type="ECO:0000313" key="2">
    <source>
        <dbReference type="EMBL" id="OOL81175.1"/>
    </source>
</evidence>
<name>A0A1S8KNX9_9LACT</name>
<feature type="transmembrane region" description="Helical" evidence="1">
    <location>
        <begin position="20"/>
        <end position="40"/>
    </location>
</feature>
<protein>
    <recommendedName>
        <fullName evidence="4">Lantibiotic ABC transporter permease</fullName>
    </recommendedName>
</protein>
<feature type="transmembrane region" description="Helical" evidence="1">
    <location>
        <begin position="52"/>
        <end position="74"/>
    </location>
</feature>
<keyword evidence="1" id="KW-0472">Membrane</keyword>
<dbReference type="AlphaFoldDB" id="A0A1S8KNX9"/>
<evidence type="ECO:0000313" key="3">
    <source>
        <dbReference type="Proteomes" id="UP000190409"/>
    </source>
</evidence>
<gene>
    <name evidence="2" type="ORF">BWX42_04915</name>
</gene>
<feature type="transmembrane region" description="Helical" evidence="1">
    <location>
        <begin position="167"/>
        <end position="188"/>
    </location>
</feature>
<keyword evidence="1" id="KW-1133">Transmembrane helix</keyword>
<dbReference type="CDD" id="cd21807">
    <property type="entry name" value="ABC-2_lan_permease_MutE_EpiE-like"/>
    <property type="match status" value="1"/>
</dbReference>
<feature type="transmembrane region" description="Helical" evidence="1">
    <location>
        <begin position="95"/>
        <end position="120"/>
    </location>
</feature>
<dbReference type="Pfam" id="PF12730">
    <property type="entry name" value="ABC2_membrane_4"/>
    <property type="match status" value="1"/>
</dbReference>
<comment type="caution">
    <text evidence="2">The sequence shown here is derived from an EMBL/GenBank/DDBJ whole genome shotgun (WGS) entry which is preliminary data.</text>
</comment>
<dbReference type="InterPro" id="IPR021205">
    <property type="entry name" value="Lanti_perm_SpaE/MutE/EpiE-like"/>
</dbReference>
<sequence>MMKYIKAEWLKEKRSSNRHLMFGVPIGFIVFTTLMSSIMAPPPEGRSNLLAVAFNWYPVIILPVVLSLFTINLYQKETGPCIIKQRSIGISWAKILLAKNIVMGIEVMITLTVSGLFLYLMGNFAGNDPISAREIIRGSMFLWIGSLSLLSLSVLLYQLLSGMGVIIVNFILSLVATLLLATSSYWFLFPWTYNLRLMAAAVGIHPNGTFLPPDSLLLAPQNLFIGGFLSIIIYGVSCVIVVWQERRKENG</sequence>
<feature type="transmembrane region" description="Helical" evidence="1">
    <location>
        <begin position="223"/>
        <end position="243"/>
    </location>
</feature>
<organism evidence="2 3">
    <name type="scientific">Dolosigranulum pigrum</name>
    <dbReference type="NCBI Taxonomy" id="29394"/>
    <lineage>
        <taxon>Bacteria</taxon>
        <taxon>Bacillati</taxon>
        <taxon>Bacillota</taxon>
        <taxon>Bacilli</taxon>
        <taxon>Lactobacillales</taxon>
        <taxon>Carnobacteriaceae</taxon>
        <taxon>Dolosigranulum</taxon>
    </lineage>
</organism>
<proteinExistence type="predicted"/>
<evidence type="ECO:0008006" key="4">
    <source>
        <dbReference type="Google" id="ProtNLM"/>
    </source>
</evidence>